<proteinExistence type="inferred from homology"/>
<keyword evidence="5 6" id="KW-0349">Heme</keyword>
<dbReference type="STRING" id="717646.M2M7Z6"/>
<dbReference type="Proteomes" id="UP000011761">
    <property type="component" value="Unassembled WGS sequence"/>
</dbReference>
<evidence type="ECO:0008006" key="9">
    <source>
        <dbReference type="Google" id="ProtNLM"/>
    </source>
</evidence>
<dbReference type="HOGENOM" id="CLU_001570_14_4_1"/>
<keyword evidence="3 5" id="KW-0479">Metal-binding</keyword>
<protein>
    <recommendedName>
        <fullName evidence="9">Cytochrome P450</fullName>
    </recommendedName>
</protein>
<accession>M2M7Z6</accession>
<dbReference type="PRINTS" id="PR00465">
    <property type="entry name" value="EP450IV"/>
</dbReference>
<evidence type="ECO:0000256" key="5">
    <source>
        <dbReference type="PIRSR" id="PIRSR602403-1"/>
    </source>
</evidence>
<dbReference type="SUPFAM" id="SSF48264">
    <property type="entry name" value="Cytochrome P450"/>
    <property type="match status" value="1"/>
</dbReference>
<evidence type="ECO:0000313" key="7">
    <source>
        <dbReference type="EMBL" id="EMC92456.1"/>
    </source>
</evidence>
<sequence length="521" mass="58494">MISSHPVDVVLAARLLGVCVALSCALIIRQLFYHPLSGVPGPRLAALTSWWECIIDLHRDGGGRYYFYLKRLHEEYACPIVRIGPNEVHVTDNSWLPTLFGAPGSVRHKSLAHILGSNLGSAFGTVDHYLHRQRRASIAPLFSTRAVKAIEPEIQATVEQLCMMFQQMKDDEQIIELRRLFLAFATDVSTSYIFRESLGMLQSPAKTNDFATSFSKMQGLFPLLKQCLWLVPCALKAPLWLVQIVMPGVVPLLQMYRVSANCEVEKQDLFRAILESKLPPHEKSYHRIAHEGVEALIAGSLTTGRVLALATFHILSSAVILGKVQDEAHKVMPDHATIPSIAVLESSAYLRAIVKEALRLAHIVTARFPVVAPREDLHYQGHTLPANTIISVTPAWTLMNSDVFAEPYTFRPERWLEADTAHLAMMEQYWIPFGLGNRRCLGIKRVILIHAAENDQTDVINCSFAMTNILTALTVVFRRFQLELVDTVRERDVDHSRTWFIGEPRADSLGIRVRVVKAKEA</sequence>
<keyword evidence="6" id="KW-0503">Monooxygenase</keyword>
<dbReference type="PANTHER" id="PTHR24305">
    <property type="entry name" value="CYTOCHROME P450"/>
    <property type="match status" value="1"/>
</dbReference>
<dbReference type="InterPro" id="IPR001128">
    <property type="entry name" value="Cyt_P450"/>
</dbReference>
<dbReference type="GO" id="GO:0016705">
    <property type="term" value="F:oxidoreductase activity, acting on paired donors, with incorporation or reduction of molecular oxygen"/>
    <property type="evidence" value="ECO:0007669"/>
    <property type="project" value="InterPro"/>
</dbReference>
<dbReference type="Gene3D" id="1.10.630.10">
    <property type="entry name" value="Cytochrome P450"/>
    <property type="match status" value="1"/>
</dbReference>
<dbReference type="GO" id="GO:0020037">
    <property type="term" value="F:heme binding"/>
    <property type="evidence" value="ECO:0007669"/>
    <property type="project" value="InterPro"/>
</dbReference>
<evidence type="ECO:0000256" key="4">
    <source>
        <dbReference type="ARBA" id="ARBA00023004"/>
    </source>
</evidence>
<dbReference type="PANTHER" id="PTHR24305:SF231">
    <property type="entry name" value="P450, PUTATIVE (EUROFUNG)-RELATED"/>
    <property type="match status" value="1"/>
</dbReference>
<keyword evidence="4 5" id="KW-0408">Iron</keyword>
<keyword evidence="6" id="KW-0560">Oxidoreductase</keyword>
<dbReference type="RefSeq" id="XP_007680483.1">
    <property type="nucleotide sequence ID" value="XM_007682293.1"/>
</dbReference>
<evidence type="ECO:0000256" key="1">
    <source>
        <dbReference type="ARBA" id="ARBA00001971"/>
    </source>
</evidence>
<dbReference type="InterPro" id="IPR050121">
    <property type="entry name" value="Cytochrome_P450_monoxygenase"/>
</dbReference>
<dbReference type="AlphaFoldDB" id="M2M7Z6"/>
<dbReference type="InterPro" id="IPR017972">
    <property type="entry name" value="Cyt_P450_CS"/>
</dbReference>
<comment type="cofactor">
    <cofactor evidence="1 5">
        <name>heme</name>
        <dbReference type="ChEBI" id="CHEBI:30413"/>
    </cofactor>
</comment>
<dbReference type="Pfam" id="PF00067">
    <property type="entry name" value="p450"/>
    <property type="match status" value="1"/>
</dbReference>
<reference evidence="7 8" key="1">
    <citation type="journal article" date="2012" name="PLoS Pathog.">
        <title>Diverse lifestyles and strategies of plant pathogenesis encoded in the genomes of eighteen Dothideomycetes fungi.</title>
        <authorList>
            <person name="Ohm R.A."/>
            <person name="Feau N."/>
            <person name="Henrissat B."/>
            <person name="Schoch C.L."/>
            <person name="Horwitz B.A."/>
            <person name="Barry K.W."/>
            <person name="Condon B.J."/>
            <person name="Copeland A.C."/>
            <person name="Dhillon B."/>
            <person name="Glaser F."/>
            <person name="Hesse C.N."/>
            <person name="Kosti I."/>
            <person name="LaButti K."/>
            <person name="Lindquist E.A."/>
            <person name="Lucas S."/>
            <person name="Salamov A.A."/>
            <person name="Bradshaw R.E."/>
            <person name="Ciuffetti L."/>
            <person name="Hamelin R.C."/>
            <person name="Kema G.H.J."/>
            <person name="Lawrence C."/>
            <person name="Scott J.A."/>
            <person name="Spatafora J.W."/>
            <person name="Turgeon B.G."/>
            <person name="de Wit P.J.G.M."/>
            <person name="Zhong S."/>
            <person name="Goodwin S.B."/>
            <person name="Grigoriev I.V."/>
        </authorList>
    </citation>
    <scope>NUCLEOTIDE SEQUENCE [LARGE SCALE GENOMIC DNA]</scope>
    <source>
        <strain evidence="7 8">UAMH 10762</strain>
    </source>
</reference>
<evidence type="ECO:0000256" key="3">
    <source>
        <dbReference type="ARBA" id="ARBA00022723"/>
    </source>
</evidence>
<dbReference type="GO" id="GO:0004497">
    <property type="term" value="F:monooxygenase activity"/>
    <property type="evidence" value="ECO:0007669"/>
    <property type="project" value="UniProtKB-KW"/>
</dbReference>
<dbReference type="KEGG" id="bcom:BAUCODRAFT_78040"/>
<dbReference type="EMBL" id="KB445562">
    <property type="protein sequence ID" value="EMC92456.1"/>
    <property type="molecule type" value="Genomic_DNA"/>
</dbReference>
<evidence type="ECO:0000256" key="2">
    <source>
        <dbReference type="ARBA" id="ARBA00010617"/>
    </source>
</evidence>
<dbReference type="OrthoDB" id="3945418at2759"/>
<keyword evidence="8" id="KW-1185">Reference proteome</keyword>
<dbReference type="GeneID" id="19117139"/>
<dbReference type="InterPro" id="IPR002403">
    <property type="entry name" value="Cyt_P450_E_grp-IV"/>
</dbReference>
<dbReference type="PRINTS" id="PR00385">
    <property type="entry name" value="P450"/>
</dbReference>
<dbReference type="InterPro" id="IPR036396">
    <property type="entry name" value="Cyt_P450_sf"/>
</dbReference>
<evidence type="ECO:0000313" key="8">
    <source>
        <dbReference type="Proteomes" id="UP000011761"/>
    </source>
</evidence>
<evidence type="ECO:0000256" key="6">
    <source>
        <dbReference type="RuleBase" id="RU000461"/>
    </source>
</evidence>
<name>M2M7Z6_BAUPA</name>
<feature type="binding site" description="axial binding residue" evidence="5">
    <location>
        <position position="440"/>
    </location>
    <ligand>
        <name>heme</name>
        <dbReference type="ChEBI" id="CHEBI:30413"/>
    </ligand>
    <ligandPart>
        <name>Fe</name>
        <dbReference type="ChEBI" id="CHEBI:18248"/>
    </ligandPart>
</feature>
<gene>
    <name evidence="7" type="ORF">BAUCODRAFT_78040</name>
</gene>
<dbReference type="CDD" id="cd11062">
    <property type="entry name" value="CYP58-like"/>
    <property type="match status" value="1"/>
</dbReference>
<dbReference type="GO" id="GO:0005506">
    <property type="term" value="F:iron ion binding"/>
    <property type="evidence" value="ECO:0007669"/>
    <property type="project" value="InterPro"/>
</dbReference>
<dbReference type="PROSITE" id="PS00086">
    <property type="entry name" value="CYTOCHROME_P450"/>
    <property type="match status" value="1"/>
</dbReference>
<dbReference type="eggNOG" id="KOG0158">
    <property type="taxonomic scope" value="Eukaryota"/>
</dbReference>
<dbReference type="OMA" id="ERWFNAT"/>
<comment type="similarity">
    <text evidence="2 6">Belongs to the cytochrome P450 family.</text>
</comment>
<organism evidence="7 8">
    <name type="scientific">Baudoinia panamericana (strain UAMH 10762)</name>
    <name type="common">Angels' share fungus</name>
    <name type="synonym">Baudoinia compniacensis (strain UAMH 10762)</name>
    <dbReference type="NCBI Taxonomy" id="717646"/>
    <lineage>
        <taxon>Eukaryota</taxon>
        <taxon>Fungi</taxon>
        <taxon>Dikarya</taxon>
        <taxon>Ascomycota</taxon>
        <taxon>Pezizomycotina</taxon>
        <taxon>Dothideomycetes</taxon>
        <taxon>Dothideomycetidae</taxon>
        <taxon>Mycosphaerellales</taxon>
        <taxon>Teratosphaeriaceae</taxon>
        <taxon>Baudoinia</taxon>
    </lineage>
</organism>